<evidence type="ECO:0000313" key="1">
    <source>
        <dbReference type="EMBL" id="MEQ2252727.1"/>
    </source>
</evidence>
<proteinExistence type="predicted"/>
<comment type="caution">
    <text evidence="1">The sequence shown here is derived from an EMBL/GenBank/DDBJ whole genome shotgun (WGS) entry which is preliminary data.</text>
</comment>
<gene>
    <name evidence="1" type="ORF">ILYODFUR_024738</name>
</gene>
<protein>
    <submittedName>
        <fullName evidence="1">Uncharacterized protein</fullName>
    </submittedName>
</protein>
<accession>A0ABV0V9A5</accession>
<dbReference type="EMBL" id="JAHRIQ010095644">
    <property type="protein sequence ID" value="MEQ2252727.1"/>
    <property type="molecule type" value="Genomic_DNA"/>
</dbReference>
<keyword evidence="2" id="KW-1185">Reference proteome</keyword>
<evidence type="ECO:0000313" key="2">
    <source>
        <dbReference type="Proteomes" id="UP001482620"/>
    </source>
</evidence>
<organism evidence="1 2">
    <name type="scientific">Ilyodon furcidens</name>
    <name type="common">goldbreast splitfin</name>
    <dbReference type="NCBI Taxonomy" id="33524"/>
    <lineage>
        <taxon>Eukaryota</taxon>
        <taxon>Metazoa</taxon>
        <taxon>Chordata</taxon>
        <taxon>Craniata</taxon>
        <taxon>Vertebrata</taxon>
        <taxon>Euteleostomi</taxon>
        <taxon>Actinopterygii</taxon>
        <taxon>Neopterygii</taxon>
        <taxon>Teleostei</taxon>
        <taxon>Neoteleostei</taxon>
        <taxon>Acanthomorphata</taxon>
        <taxon>Ovalentaria</taxon>
        <taxon>Atherinomorphae</taxon>
        <taxon>Cyprinodontiformes</taxon>
        <taxon>Goodeidae</taxon>
        <taxon>Ilyodon</taxon>
    </lineage>
</organism>
<dbReference type="Proteomes" id="UP001482620">
    <property type="component" value="Unassembled WGS sequence"/>
</dbReference>
<reference evidence="1 2" key="1">
    <citation type="submission" date="2021-06" db="EMBL/GenBank/DDBJ databases">
        <authorList>
            <person name="Palmer J.M."/>
        </authorList>
    </citation>
    <scope>NUCLEOTIDE SEQUENCE [LARGE SCALE GENOMIC DNA]</scope>
    <source>
        <strain evidence="2">if_2019</strain>
        <tissue evidence="1">Muscle</tissue>
    </source>
</reference>
<sequence length="118" mass="12759">MPLAGLHAAVGLTHAIARRFMQPSGSLMPLTGIYKHALAGISILSLVRYSSSHLDAGQVQPIFTRPGIGHPRIFSHNPVTRCARAPCGGVLQVLLIINQVLRFKRSEQSALRCLSVCH</sequence>
<name>A0ABV0V9A5_9TELE</name>